<keyword evidence="1" id="KW-0472">Membrane</keyword>
<dbReference type="PANTHER" id="PTHR40057">
    <property type="entry name" value="SLR1162 PROTEIN"/>
    <property type="match status" value="1"/>
</dbReference>
<reference evidence="2" key="1">
    <citation type="submission" date="2021-05" db="EMBL/GenBank/DDBJ databases">
        <authorList>
            <person name="Pietrasiak N."/>
            <person name="Ward R."/>
            <person name="Stajich J.E."/>
            <person name="Kurbessoian T."/>
        </authorList>
    </citation>
    <scope>NUCLEOTIDE SEQUENCE</scope>
    <source>
        <strain evidence="2">UHER 2000/2452</strain>
    </source>
</reference>
<keyword evidence="1" id="KW-0812">Transmembrane</keyword>
<keyword evidence="1" id="KW-1133">Transmembrane helix</keyword>
<proteinExistence type="predicted"/>
<dbReference type="EMBL" id="JAHHHD010000015">
    <property type="protein sequence ID" value="MBW4659860.1"/>
    <property type="molecule type" value="Genomic_DNA"/>
</dbReference>
<evidence type="ECO:0000256" key="1">
    <source>
        <dbReference type="SAM" id="Phobius"/>
    </source>
</evidence>
<feature type="transmembrane region" description="Helical" evidence="1">
    <location>
        <begin position="199"/>
        <end position="217"/>
    </location>
</feature>
<dbReference type="Gene3D" id="3.30.70.100">
    <property type="match status" value="1"/>
</dbReference>
<dbReference type="InterPro" id="IPR038762">
    <property type="entry name" value="ABM_predict"/>
</dbReference>
<evidence type="ECO:0000313" key="3">
    <source>
        <dbReference type="Proteomes" id="UP000757435"/>
    </source>
</evidence>
<dbReference type="InterPro" id="IPR011008">
    <property type="entry name" value="Dimeric_a/b-barrel"/>
</dbReference>
<dbReference type="PANTHER" id="PTHR40057:SF1">
    <property type="entry name" value="SLR1162 PROTEIN"/>
    <property type="match status" value="1"/>
</dbReference>
<accession>A0A951QCD3</accession>
<reference evidence="2" key="2">
    <citation type="journal article" date="2022" name="Microbiol. Resour. Announc.">
        <title>Metagenome Sequencing to Explore Phylogenomics of Terrestrial Cyanobacteria.</title>
        <authorList>
            <person name="Ward R.D."/>
            <person name="Stajich J.E."/>
            <person name="Johansen J.R."/>
            <person name="Huntemann M."/>
            <person name="Clum A."/>
            <person name="Foster B."/>
            <person name="Foster B."/>
            <person name="Roux S."/>
            <person name="Palaniappan K."/>
            <person name="Varghese N."/>
            <person name="Mukherjee S."/>
            <person name="Reddy T.B.K."/>
            <person name="Daum C."/>
            <person name="Copeland A."/>
            <person name="Chen I.A."/>
            <person name="Ivanova N.N."/>
            <person name="Kyrpides N.C."/>
            <person name="Shapiro N."/>
            <person name="Eloe-Fadrosh E.A."/>
            <person name="Pietrasiak N."/>
        </authorList>
    </citation>
    <scope>NUCLEOTIDE SEQUENCE</scope>
    <source>
        <strain evidence="2">UHER 2000/2452</strain>
    </source>
</reference>
<evidence type="ECO:0000313" key="2">
    <source>
        <dbReference type="EMBL" id="MBW4659860.1"/>
    </source>
</evidence>
<feature type="transmembrane region" description="Helical" evidence="1">
    <location>
        <begin position="170"/>
        <end position="187"/>
    </location>
</feature>
<name>A0A951QCD3_9CYAN</name>
<organism evidence="2 3">
    <name type="scientific">Drouetiella hepatica Uher 2000/2452</name>
    <dbReference type="NCBI Taxonomy" id="904376"/>
    <lineage>
        <taxon>Bacteria</taxon>
        <taxon>Bacillati</taxon>
        <taxon>Cyanobacteriota</taxon>
        <taxon>Cyanophyceae</taxon>
        <taxon>Oculatellales</taxon>
        <taxon>Oculatellaceae</taxon>
        <taxon>Drouetiella</taxon>
    </lineage>
</organism>
<sequence>MSLPTDEISPASLVVEHTVSRGKGSAFKRWHADLTDSAKHHEGYIRTDLCSPVQGSQLKWYSLIHFDSPEHLHSWLKSEDREKLLESGQQFFRTYRFKSFSTGLEGWFSQKTGSEQLGLGSPAWKQNLAVILGLYPTVVIQTLLFTQFSIAQNWSLANSMLLSNFISSSTLTWVVMPLVSRLLSFWLQSKYEPIPKQTNALGIFLIACALTFMNSIFNHVQ</sequence>
<dbReference type="SUPFAM" id="SSF54909">
    <property type="entry name" value="Dimeric alpha+beta barrel"/>
    <property type="match status" value="1"/>
</dbReference>
<protein>
    <recommendedName>
        <fullName evidence="4">Antibiotic biosynthesis monooxygenase</fullName>
    </recommendedName>
</protein>
<gene>
    <name evidence="2" type="ORF">KME15_14385</name>
</gene>
<dbReference type="Proteomes" id="UP000757435">
    <property type="component" value="Unassembled WGS sequence"/>
</dbReference>
<feature type="transmembrane region" description="Helical" evidence="1">
    <location>
        <begin position="128"/>
        <end position="150"/>
    </location>
</feature>
<comment type="caution">
    <text evidence="2">The sequence shown here is derived from an EMBL/GenBank/DDBJ whole genome shotgun (WGS) entry which is preliminary data.</text>
</comment>
<evidence type="ECO:0008006" key="4">
    <source>
        <dbReference type="Google" id="ProtNLM"/>
    </source>
</evidence>
<dbReference type="AlphaFoldDB" id="A0A951QCD3"/>